<evidence type="ECO:0000256" key="4">
    <source>
        <dbReference type="ARBA" id="ARBA00022692"/>
    </source>
</evidence>
<organism evidence="9 10">
    <name type="scientific">Cohnella lupini</name>
    <dbReference type="NCBI Taxonomy" id="1294267"/>
    <lineage>
        <taxon>Bacteria</taxon>
        <taxon>Bacillati</taxon>
        <taxon>Bacillota</taxon>
        <taxon>Bacilli</taxon>
        <taxon>Bacillales</taxon>
        <taxon>Paenibacillaceae</taxon>
        <taxon>Cohnella</taxon>
    </lineage>
</organism>
<reference evidence="9 10" key="1">
    <citation type="submission" date="2018-07" db="EMBL/GenBank/DDBJ databases">
        <title>Genomic Encyclopedia of Type Strains, Phase III (KMG-III): the genomes of soil and plant-associated and newly described type strains.</title>
        <authorList>
            <person name="Whitman W."/>
        </authorList>
    </citation>
    <scope>NUCLEOTIDE SEQUENCE [LARGE SCALE GENOMIC DNA]</scope>
    <source>
        <strain evidence="9 10">CECT 8236</strain>
    </source>
</reference>
<keyword evidence="5 7" id="KW-1133">Transmembrane helix</keyword>
<feature type="transmembrane region" description="Helical" evidence="7">
    <location>
        <begin position="219"/>
        <end position="241"/>
    </location>
</feature>
<feature type="transmembrane region" description="Helical" evidence="7">
    <location>
        <begin position="174"/>
        <end position="199"/>
    </location>
</feature>
<proteinExistence type="inferred from homology"/>
<dbReference type="AlphaFoldDB" id="A0A3D9IVS7"/>
<dbReference type="PANTHER" id="PTHR30151">
    <property type="entry name" value="ALKANE SULFONATE ABC TRANSPORTER-RELATED, MEMBRANE SUBUNIT"/>
    <property type="match status" value="1"/>
</dbReference>
<dbReference type="OrthoDB" id="9804353at2"/>
<name>A0A3D9IVS7_9BACL</name>
<evidence type="ECO:0000256" key="3">
    <source>
        <dbReference type="ARBA" id="ARBA00022475"/>
    </source>
</evidence>
<accession>A0A3D9IVS7</accession>
<evidence type="ECO:0000256" key="5">
    <source>
        <dbReference type="ARBA" id="ARBA00022989"/>
    </source>
</evidence>
<keyword evidence="2 7" id="KW-0813">Transport</keyword>
<dbReference type="Proteomes" id="UP000256869">
    <property type="component" value="Unassembled WGS sequence"/>
</dbReference>
<dbReference type="Gene3D" id="1.10.3720.10">
    <property type="entry name" value="MetI-like"/>
    <property type="match status" value="1"/>
</dbReference>
<dbReference type="Pfam" id="PF00528">
    <property type="entry name" value="BPD_transp_1"/>
    <property type="match status" value="1"/>
</dbReference>
<keyword evidence="3" id="KW-1003">Cell membrane</keyword>
<dbReference type="PROSITE" id="PS50928">
    <property type="entry name" value="ABC_TM1"/>
    <property type="match status" value="1"/>
</dbReference>
<keyword evidence="10" id="KW-1185">Reference proteome</keyword>
<dbReference type="GO" id="GO:0055085">
    <property type="term" value="P:transmembrane transport"/>
    <property type="evidence" value="ECO:0007669"/>
    <property type="project" value="InterPro"/>
</dbReference>
<evidence type="ECO:0000256" key="6">
    <source>
        <dbReference type="ARBA" id="ARBA00023136"/>
    </source>
</evidence>
<dbReference type="CDD" id="cd06261">
    <property type="entry name" value="TM_PBP2"/>
    <property type="match status" value="1"/>
</dbReference>
<sequence length="261" mass="28687">MGNKTLRSFLLPTLALIAFIGVWQAICEIFQIDTFTIPSPWDIAGTMYEDSALLAKHALATMNLALIGLGLGLVFGLVVAVILHLVLPLREALAPFLILSQNVPLIALGPLLMIWFGFGITPKLILLVLVCFFPITLSVLVGLGQAEPQLREYLGMIGASKWERLRRLEFPASLTYLFSGLKIAATYVVSSAIVAEWLGANMGIGYYLNFKWKGFDQPAVFASIVCVIALSLLFYYAVVLAERLVVRWKPRPQGDWKGAST</sequence>
<dbReference type="GO" id="GO:0005886">
    <property type="term" value="C:plasma membrane"/>
    <property type="evidence" value="ECO:0007669"/>
    <property type="project" value="UniProtKB-SubCell"/>
</dbReference>
<gene>
    <name evidence="9" type="ORF">DFP95_101445</name>
</gene>
<evidence type="ECO:0000256" key="7">
    <source>
        <dbReference type="RuleBase" id="RU363032"/>
    </source>
</evidence>
<dbReference type="PANTHER" id="PTHR30151:SF20">
    <property type="entry name" value="ABC TRANSPORTER PERMEASE PROTEIN HI_0355-RELATED"/>
    <property type="match status" value="1"/>
</dbReference>
<comment type="caution">
    <text evidence="9">The sequence shown here is derived from an EMBL/GenBank/DDBJ whole genome shotgun (WGS) entry which is preliminary data.</text>
</comment>
<evidence type="ECO:0000256" key="2">
    <source>
        <dbReference type="ARBA" id="ARBA00022448"/>
    </source>
</evidence>
<evidence type="ECO:0000313" key="9">
    <source>
        <dbReference type="EMBL" id="RED65948.1"/>
    </source>
</evidence>
<evidence type="ECO:0000256" key="1">
    <source>
        <dbReference type="ARBA" id="ARBA00004651"/>
    </source>
</evidence>
<feature type="transmembrane region" description="Helical" evidence="7">
    <location>
        <begin position="124"/>
        <end position="143"/>
    </location>
</feature>
<comment type="subcellular location">
    <subcellularLocation>
        <location evidence="1 7">Cell membrane</location>
        <topology evidence="1 7">Multi-pass membrane protein</topology>
    </subcellularLocation>
</comment>
<keyword evidence="6 7" id="KW-0472">Membrane</keyword>
<dbReference type="InterPro" id="IPR000515">
    <property type="entry name" value="MetI-like"/>
</dbReference>
<evidence type="ECO:0000313" key="10">
    <source>
        <dbReference type="Proteomes" id="UP000256869"/>
    </source>
</evidence>
<dbReference type="EMBL" id="QRDY01000001">
    <property type="protein sequence ID" value="RED65948.1"/>
    <property type="molecule type" value="Genomic_DNA"/>
</dbReference>
<feature type="transmembrane region" description="Helical" evidence="7">
    <location>
        <begin position="94"/>
        <end position="118"/>
    </location>
</feature>
<keyword evidence="4 7" id="KW-0812">Transmembrane</keyword>
<comment type="similarity">
    <text evidence="7">Belongs to the binding-protein-dependent transport system permease family.</text>
</comment>
<protein>
    <submittedName>
        <fullName evidence="9">ABC-type nitrate/sulfonate/bicarbonate transport system permease component</fullName>
    </submittedName>
</protein>
<dbReference type="RefSeq" id="WP_115990906.1">
    <property type="nucleotide sequence ID" value="NZ_QRDY01000001.1"/>
</dbReference>
<dbReference type="InterPro" id="IPR035906">
    <property type="entry name" value="MetI-like_sf"/>
</dbReference>
<evidence type="ECO:0000259" key="8">
    <source>
        <dbReference type="PROSITE" id="PS50928"/>
    </source>
</evidence>
<feature type="transmembrane region" description="Helical" evidence="7">
    <location>
        <begin position="64"/>
        <end position="87"/>
    </location>
</feature>
<dbReference type="SUPFAM" id="SSF161098">
    <property type="entry name" value="MetI-like"/>
    <property type="match status" value="1"/>
</dbReference>
<feature type="domain" description="ABC transmembrane type-1" evidence="8">
    <location>
        <begin position="58"/>
        <end position="238"/>
    </location>
</feature>